<evidence type="ECO:0000256" key="1">
    <source>
        <dbReference type="SAM" id="MobiDB-lite"/>
    </source>
</evidence>
<feature type="domain" description="ABC transporter" evidence="2">
    <location>
        <begin position="42"/>
        <end position="162"/>
    </location>
</feature>
<protein>
    <submittedName>
        <fullName evidence="3">ATP-binding cassette domain-containing protein</fullName>
    </submittedName>
</protein>
<sequence length="165" mass="17203">MEHPHALATDTTAAIRAAGRLSALSGPGPRLPLSPHRPGRPHGCGKSLLGQLLAGQIAPHARHVLRGGGIHLLPQELDPDTHPTVAHLAGMAETLAALRSVRDGSLDERDYQLLQDHWDCESSFQQLLPDAGLNGISPDTPSAALSGGEAMRVALAARLCATPAP</sequence>
<dbReference type="Gene3D" id="3.40.50.300">
    <property type="entry name" value="P-loop containing nucleotide triphosphate hydrolases"/>
    <property type="match status" value="1"/>
</dbReference>
<dbReference type="EMBL" id="JBDQQU010000007">
    <property type="protein sequence ID" value="MEO3954379.1"/>
    <property type="molecule type" value="Genomic_DNA"/>
</dbReference>
<dbReference type="GO" id="GO:0005524">
    <property type="term" value="F:ATP binding"/>
    <property type="evidence" value="ECO:0007669"/>
    <property type="project" value="UniProtKB-KW"/>
</dbReference>
<gene>
    <name evidence="3" type="ORF">ABH309_07920</name>
</gene>
<evidence type="ECO:0000259" key="2">
    <source>
        <dbReference type="Pfam" id="PF00005"/>
    </source>
</evidence>
<evidence type="ECO:0000313" key="4">
    <source>
        <dbReference type="Proteomes" id="UP001438292"/>
    </source>
</evidence>
<accession>A0ABV0H2S4</accession>
<dbReference type="InterPro" id="IPR027417">
    <property type="entry name" value="P-loop_NTPase"/>
</dbReference>
<dbReference type="SUPFAM" id="SSF52540">
    <property type="entry name" value="P-loop containing nucleoside triphosphate hydrolases"/>
    <property type="match status" value="1"/>
</dbReference>
<proteinExistence type="predicted"/>
<dbReference type="RefSeq" id="WP_231468065.1">
    <property type="nucleotide sequence ID" value="NZ_JAJOHV010000020.1"/>
</dbReference>
<dbReference type="Proteomes" id="UP001438292">
    <property type="component" value="Unassembled WGS sequence"/>
</dbReference>
<comment type="caution">
    <text evidence="3">The sequence shown here is derived from an EMBL/GenBank/DDBJ whole genome shotgun (WGS) entry which is preliminary data.</text>
</comment>
<feature type="compositionally biased region" description="Low complexity" evidence="1">
    <location>
        <begin position="24"/>
        <end position="36"/>
    </location>
</feature>
<keyword evidence="3" id="KW-0547">Nucleotide-binding</keyword>
<evidence type="ECO:0000313" key="3">
    <source>
        <dbReference type="EMBL" id="MEO3954379.1"/>
    </source>
</evidence>
<dbReference type="Pfam" id="PF00005">
    <property type="entry name" value="ABC_tran"/>
    <property type="match status" value="1"/>
</dbReference>
<feature type="region of interest" description="Disordered" evidence="1">
    <location>
        <begin position="23"/>
        <end position="46"/>
    </location>
</feature>
<dbReference type="GeneID" id="97478503"/>
<name>A0ABV0H2S4_9NEIS</name>
<organism evidence="3 4">
    <name type="scientific">Chromobacterium piscinae</name>
    <dbReference type="NCBI Taxonomy" id="686831"/>
    <lineage>
        <taxon>Bacteria</taxon>
        <taxon>Pseudomonadati</taxon>
        <taxon>Pseudomonadota</taxon>
        <taxon>Betaproteobacteria</taxon>
        <taxon>Neisseriales</taxon>
        <taxon>Chromobacteriaceae</taxon>
        <taxon>Chromobacterium</taxon>
    </lineage>
</organism>
<reference evidence="3 4" key="1">
    <citation type="submission" date="2024-05" db="EMBL/GenBank/DDBJ databases">
        <authorList>
            <person name="De Oliveira J.P."/>
            <person name="Noriler S.A."/>
            <person name="De Oliveira A.G."/>
            <person name="Sipoli D.S."/>
        </authorList>
    </citation>
    <scope>NUCLEOTIDE SEQUENCE [LARGE SCALE GENOMIC DNA]</scope>
    <source>
        <strain evidence="3 4">LABIM186</strain>
    </source>
</reference>
<keyword evidence="3" id="KW-0067">ATP-binding</keyword>
<keyword evidence="4" id="KW-1185">Reference proteome</keyword>
<dbReference type="InterPro" id="IPR003439">
    <property type="entry name" value="ABC_transporter-like_ATP-bd"/>
</dbReference>